<dbReference type="RefSeq" id="WP_103906462.1">
    <property type="nucleotide sequence ID" value="NZ_CP049246.1"/>
</dbReference>
<accession>A0A1H5ZJ85</accession>
<proteinExistence type="predicted"/>
<evidence type="ECO:0008006" key="3">
    <source>
        <dbReference type="Google" id="ProtNLM"/>
    </source>
</evidence>
<keyword evidence="2" id="KW-1185">Reference proteome</keyword>
<dbReference type="InterPro" id="IPR032627">
    <property type="entry name" value="DUF4876"/>
</dbReference>
<sequence>MKNIAMMKWLFVGLLFISLTSCMKDEFLESRSDMYMVIDHSKIQGEFSLSNVNIQLQEVNTQVTTAATLVTGADTAKANVTYGTYTATLEGDIKLTIDGEEKNMKVKARQSNIVVNSESTTITLEMFLSDPAANFVIKELFFTGTVNGTTQNNGDKYILLYNNSNDTLYADGLFVAQSTFLTITKRAYTPDVMNEAFTTDQILMVPGTGKQHPVAPGGNYVIATNAIDHTKDWPNSLDLSTADLEIEMSNTANIDNPAVPNAINIAGSLFMHNQGYTSYVMGRFPEGMTTEKYLEENKYSYTYIAANGAVMTQHKFKIPNNYVIDAVNLSVKTGFEWIVTAPELDMGWTYAGLMKVDKDRYGKAVRRKEFGSLENGKPLLKDTNNSTVDFDPAVKPSLMK</sequence>
<name>A0A1H5ZJ85_9SPHI</name>
<dbReference type="EMBL" id="FNUT01000007">
    <property type="protein sequence ID" value="SEG35717.1"/>
    <property type="molecule type" value="Genomic_DNA"/>
</dbReference>
<reference evidence="2" key="1">
    <citation type="submission" date="2016-10" db="EMBL/GenBank/DDBJ databases">
        <authorList>
            <person name="Varghese N."/>
            <person name="Submissions S."/>
        </authorList>
    </citation>
    <scope>NUCLEOTIDE SEQUENCE [LARGE SCALE GENOMIC DNA]</scope>
    <source>
        <strain evidence="2">DSM 22361</strain>
    </source>
</reference>
<dbReference type="Pfam" id="PF16215">
    <property type="entry name" value="DUF4876"/>
    <property type="match status" value="1"/>
</dbReference>
<gene>
    <name evidence="1" type="ORF">SAMN05421877_1078</name>
</gene>
<dbReference type="OrthoDB" id="1409865at2"/>
<evidence type="ECO:0000313" key="1">
    <source>
        <dbReference type="EMBL" id="SEG35717.1"/>
    </source>
</evidence>
<dbReference type="AlphaFoldDB" id="A0A1H5ZJ85"/>
<dbReference type="PROSITE" id="PS51257">
    <property type="entry name" value="PROKAR_LIPOPROTEIN"/>
    <property type="match status" value="1"/>
</dbReference>
<evidence type="ECO:0000313" key="2">
    <source>
        <dbReference type="Proteomes" id="UP000236731"/>
    </source>
</evidence>
<protein>
    <recommendedName>
        <fullName evidence="3">DUF4876 domain-containing protein</fullName>
    </recommendedName>
</protein>
<organism evidence="1 2">
    <name type="scientific">Sphingobacterium lactis</name>
    <dbReference type="NCBI Taxonomy" id="797291"/>
    <lineage>
        <taxon>Bacteria</taxon>
        <taxon>Pseudomonadati</taxon>
        <taxon>Bacteroidota</taxon>
        <taxon>Sphingobacteriia</taxon>
        <taxon>Sphingobacteriales</taxon>
        <taxon>Sphingobacteriaceae</taxon>
        <taxon>Sphingobacterium</taxon>
    </lineage>
</organism>
<dbReference type="Proteomes" id="UP000236731">
    <property type="component" value="Unassembled WGS sequence"/>
</dbReference>